<evidence type="ECO:0000256" key="16">
    <source>
        <dbReference type="HAMAP-Rule" id="MF_00098"/>
    </source>
</evidence>
<accession>A0A069D134</accession>
<dbReference type="Gene3D" id="1.10.730.10">
    <property type="entry name" value="Isoleucyl-tRNA Synthetase, Domain 1"/>
    <property type="match status" value="1"/>
</dbReference>
<protein>
    <recommendedName>
        <fullName evidence="16">Methionine--tRNA ligase</fullName>
        <ecNumber evidence="16">6.1.1.10</ecNumber>
    </recommendedName>
    <alternativeName>
        <fullName evidence="16">Methionyl-tRNA synthetase</fullName>
        <shortName evidence="16">MetRS</shortName>
    </alternativeName>
</protein>
<feature type="binding site" evidence="16">
    <location>
        <position position="147"/>
    </location>
    <ligand>
        <name>Zn(2+)</name>
        <dbReference type="ChEBI" id="CHEBI:29105"/>
    </ligand>
</feature>
<dbReference type="GO" id="GO:0046872">
    <property type="term" value="F:metal ion binding"/>
    <property type="evidence" value="ECO:0007669"/>
    <property type="project" value="UniProtKB-KW"/>
</dbReference>
<dbReference type="SUPFAM" id="SSF47323">
    <property type="entry name" value="Anticodon-binding domain of a subclass of class I aminoacyl-tRNA synthetases"/>
    <property type="match status" value="1"/>
</dbReference>
<gene>
    <name evidence="16" type="primary">metG</name>
    <name evidence="18" type="ORF">JCM15093_1140</name>
</gene>
<evidence type="ECO:0000259" key="17">
    <source>
        <dbReference type="PROSITE" id="PS50886"/>
    </source>
</evidence>
<evidence type="ECO:0000256" key="7">
    <source>
        <dbReference type="ARBA" id="ARBA00022598"/>
    </source>
</evidence>
<keyword evidence="5 16" id="KW-0963">Cytoplasm</keyword>
<dbReference type="NCBIfam" id="NF001100">
    <property type="entry name" value="PRK00133.1"/>
    <property type="match status" value="1"/>
</dbReference>
<evidence type="ECO:0000256" key="5">
    <source>
        <dbReference type="ARBA" id="ARBA00022490"/>
    </source>
</evidence>
<dbReference type="eggNOG" id="COG0073">
    <property type="taxonomic scope" value="Bacteria"/>
</dbReference>
<feature type="binding site" evidence="16">
    <location>
        <position position="160"/>
    </location>
    <ligand>
        <name>Zn(2+)</name>
        <dbReference type="ChEBI" id="CHEBI:29105"/>
    </ligand>
</feature>
<dbReference type="GO" id="GO:0004825">
    <property type="term" value="F:methionine-tRNA ligase activity"/>
    <property type="evidence" value="ECO:0007669"/>
    <property type="project" value="UniProtKB-UniRule"/>
</dbReference>
<dbReference type="CDD" id="cd02800">
    <property type="entry name" value="tRNA_bind_EcMetRS_like"/>
    <property type="match status" value="1"/>
</dbReference>
<dbReference type="CDD" id="cd00814">
    <property type="entry name" value="MetRS_core"/>
    <property type="match status" value="1"/>
</dbReference>
<dbReference type="NCBIfam" id="TIGR00398">
    <property type="entry name" value="metG"/>
    <property type="match status" value="1"/>
</dbReference>
<reference evidence="18 19" key="1">
    <citation type="journal article" date="2015" name="Microbes Environ.">
        <title>Distribution and evolution of nitrogen fixation genes in the phylum bacteroidetes.</title>
        <authorList>
            <person name="Inoue J."/>
            <person name="Oshima K."/>
            <person name="Suda W."/>
            <person name="Sakamoto M."/>
            <person name="Iino T."/>
            <person name="Noda S."/>
            <person name="Hongoh Y."/>
            <person name="Hattori M."/>
            <person name="Ohkuma M."/>
        </authorList>
    </citation>
    <scope>NUCLEOTIDE SEQUENCE [LARGE SCALE GENOMIC DNA]</scope>
    <source>
        <strain evidence="18 19">JCM 15093</strain>
    </source>
</reference>
<dbReference type="PROSITE" id="PS50886">
    <property type="entry name" value="TRBD"/>
    <property type="match status" value="1"/>
</dbReference>
<proteinExistence type="inferred from homology"/>
<evidence type="ECO:0000256" key="14">
    <source>
        <dbReference type="ARBA" id="ARBA00023146"/>
    </source>
</evidence>
<keyword evidence="6 16" id="KW-0820">tRNA-binding</keyword>
<keyword evidence="12 16" id="KW-0694">RNA-binding</keyword>
<comment type="function">
    <text evidence="1 16">Is required not only for elongation of protein synthesis but also for the initiation of all mRNA translation through initiator tRNA(fMet) aminoacylation.</text>
</comment>
<dbReference type="GO" id="GO:0005829">
    <property type="term" value="C:cytosol"/>
    <property type="evidence" value="ECO:0007669"/>
    <property type="project" value="TreeGrafter"/>
</dbReference>
<dbReference type="FunFam" id="2.40.50.140:FF:000042">
    <property type="entry name" value="Methionine--tRNA ligase"/>
    <property type="match status" value="1"/>
</dbReference>
<dbReference type="GO" id="GO:0005524">
    <property type="term" value="F:ATP binding"/>
    <property type="evidence" value="ECO:0007669"/>
    <property type="project" value="UniProtKB-UniRule"/>
</dbReference>
<feature type="binding site" evidence="16">
    <location>
        <position position="150"/>
    </location>
    <ligand>
        <name>Zn(2+)</name>
        <dbReference type="ChEBI" id="CHEBI:29105"/>
    </ligand>
</feature>
<dbReference type="Gene3D" id="2.40.50.140">
    <property type="entry name" value="Nucleic acid-binding proteins"/>
    <property type="match status" value="1"/>
</dbReference>
<dbReference type="eggNOG" id="COG0143">
    <property type="taxonomic scope" value="Bacteria"/>
</dbReference>
<comment type="subcellular location">
    <subcellularLocation>
        <location evidence="2 16">Cytoplasm</location>
    </subcellularLocation>
</comment>
<evidence type="ECO:0000256" key="9">
    <source>
        <dbReference type="ARBA" id="ARBA00022741"/>
    </source>
</evidence>
<dbReference type="FunFam" id="1.10.730.10:FF:000030">
    <property type="entry name" value="Methionine--tRNA ligase"/>
    <property type="match status" value="1"/>
</dbReference>
<dbReference type="FunFam" id="2.20.28.20:FF:000001">
    <property type="entry name" value="Methionine--tRNA ligase"/>
    <property type="match status" value="1"/>
</dbReference>
<evidence type="ECO:0000256" key="10">
    <source>
        <dbReference type="ARBA" id="ARBA00022833"/>
    </source>
</evidence>
<dbReference type="InterPro" id="IPR041872">
    <property type="entry name" value="Anticodon_Met"/>
</dbReference>
<comment type="caution">
    <text evidence="18">The sequence shown here is derived from an EMBL/GenBank/DDBJ whole genome shotgun (WGS) entry which is preliminary data.</text>
</comment>
<evidence type="ECO:0000256" key="2">
    <source>
        <dbReference type="ARBA" id="ARBA00004496"/>
    </source>
</evidence>
<evidence type="ECO:0000313" key="18">
    <source>
        <dbReference type="EMBL" id="GAK36006.1"/>
    </source>
</evidence>
<dbReference type="EC" id="6.1.1.10" evidence="16"/>
<evidence type="ECO:0000256" key="12">
    <source>
        <dbReference type="ARBA" id="ARBA00022884"/>
    </source>
</evidence>
<feature type="binding site" evidence="16">
    <location>
        <position position="163"/>
    </location>
    <ligand>
        <name>Zn(2+)</name>
        <dbReference type="ChEBI" id="CHEBI:29105"/>
    </ligand>
</feature>
<feature type="domain" description="TRNA-binding" evidence="17">
    <location>
        <begin position="578"/>
        <end position="679"/>
    </location>
</feature>
<keyword evidence="9 16" id="KW-0547">Nucleotide-binding</keyword>
<feature type="short sequence motif" description="'KMSKS' region" evidence="16">
    <location>
        <begin position="332"/>
        <end position="336"/>
    </location>
</feature>
<dbReference type="SUPFAM" id="SSF57770">
    <property type="entry name" value="Methionyl-tRNA synthetase (MetRS), Zn-domain"/>
    <property type="match status" value="1"/>
</dbReference>
<keyword evidence="13 16" id="KW-0648">Protein biosynthesis</keyword>
<keyword evidence="14 16" id="KW-0030">Aminoacyl-tRNA synthetase</keyword>
<dbReference type="Pfam" id="PF01588">
    <property type="entry name" value="tRNA_bind"/>
    <property type="match status" value="1"/>
</dbReference>
<evidence type="ECO:0000256" key="1">
    <source>
        <dbReference type="ARBA" id="ARBA00003314"/>
    </source>
</evidence>
<evidence type="ECO:0000313" key="19">
    <source>
        <dbReference type="Proteomes" id="UP000027601"/>
    </source>
</evidence>
<dbReference type="InterPro" id="IPR033911">
    <property type="entry name" value="MetRS_core"/>
</dbReference>
<evidence type="ECO:0000256" key="15">
    <source>
        <dbReference type="ARBA" id="ARBA00047364"/>
    </source>
</evidence>
<dbReference type="PANTHER" id="PTHR45765">
    <property type="entry name" value="METHIONINE--TRNA LIGASE"/>
    <property type="match status" value="1"/>
</dbReference>
<dbReference type="RefSeq" id="WP_024996025.1">
    <property type="nucleotide sequence ID" value="NZ_ATZI01000001.1"/>
</dbReference>
<keyword evidence="19" id="KW-1185">Reference proteome</keyword>
<dbReference type="SUPFAM" id="SSF52374">
    <property type="entry name" value="Nucleotidylyl transferase"/>
    <property type="match status" value="1"/>
</dbReference>
<keyword evidence="10 16" id="KW-0862">Zinc</keyword>
<dbReference type="AlphaFoldDB" id="A0A069D134"/>
<evidence type="ECO:0000256" key="3">
    <source>
        <dbReference type="ARBA" id="ARBA00008258"/>
    </source>
</evidence>
<dbReference type="STRING" id="1121097.GCA_000428125_00077"/>
<dbReference type="EMBL" id="BAJS01000004">
    <property type="protein sequence ID" value="GAK36006.1"/>
    <property type="molecule type" value="Genomic_DNA"/>
</dbReference>
<feature type="short sequence motif" description="'HIGH' region" evidence="16">
    <location>
        <begin position="15"/>
        <end position="25"/>
    </location>
</feature>
<dbReference type="Proteomes" id="UP000027601">
    <property type="component" value="Unassembled WGS sequence"/>
</dbReference>
<comment type="cofactor">
    <cofactor evidence="16">
        <name>Zn(2+)</name>
        <dbReference type="ChEBI" id="CHEBI:29105"/>
    </cofactor>
    <text evidence="16">Binds 1 zinc ion per subunit.</text>
</comment>
<evidence type="ECO:0000256" key="4">
    <source>
        <dbReference type="ARBA" id="ARBA00011738"/>
    </source>
</evidence>
<dbReference type="InterPro" id="IPR012340">
    <property type="entry name" value="NA-bd_OB-fold"/>
</dbReference>
<dbReference type="GO" id="GO:0006431">
    <property type="term" value="P:methionyl-tRNA aminoacylation"/>
    <property type="evidence" value="ECO:0007669"/>
    <property type="project" value="UniProtKB-UniRule"/>
</dbReference>
<dbReference type="InterPro" id="IPR001412">
    <property type="entry name" value="aa-tRNA-synth_I_CS"/>
</dbReference>
<dbReference type="Gene3D" id="3.40.50.620">
    <property type="entry name" value="HUPs"/>
    <property type="match status" value="1"/>
</dbReference>
<dbReference type="Pfam" id="PF09334">
    <property type="entry name" value="tRNA-synt_1g"/>
    <property type="match status" value="1"/>
</dbReference>
<dbReference type="SUPFAM" id="SSF50249">
    <property type="entry name" value="Nucleic acid-binding proteins"/>
    <property type="match status" value="1"/>
</dbReference>
<dbReference type="InterPro" id="IPR029038">
    <property type="entry name" value="MetRS_Zn"/>
</dbReference>
<evidence type="ECO:0000256" key="13">
    <source>
        <dbReference type="ARBA" id="ARBA00022917"/>
    </source>
</evidence>
<dbReference type="Gene3D" id="2.20.28.20">
    <property type="entry name" value="Methionyl-tRNA synthetase, Zn-domain"/>
    <property type="match status" value="1"/>
</dbReference>
<dbReference type="Pfam" id="PF19303">
    <property type="entry name" value="Anticodon_3"/>
    <property type="match status" value="1"/>
</dbReference>
<dbReference type="PROSITE" id="PS00178">
    <property type="entry name" value="AA_TRNA_LIGASE_I"/>
    <property type="match status" value="1"/>
</dbReference>
<dbReference type="HAMAP" id="MF_00098">
    <property type="entry name" value="Met_tRNA_synth_type1"/>
    <property type="match status" value="1"/>
</dbReference>
<dbReference type="PRINTS" id="PR01041">
    <property type="entry name" value="TRNASYNTHMET"/>
</dbReference>
<comment type="catalytic activity">
    <reaction evidence="15 16">
        <text>tRNA(Met) + L-methionine + ATP = L-methionyl-tRNA(Met) + AMP + diphosphate</text>
        <dbReference type="Rhea" id="RHEA:13481"/>
        <dbReference type="Rhea" id="RHEA-COMP:9667"/>
        <dbReference type="Rhea" id="RHEA-COMP:9698"/>
        <dbReference type="ChEBI" id="CHEBI:30616"/>
        <dbReference type="ChEBI" id="CHEBI:33019"/>
        <dbReference type="ChEBI" id="CHEBI:57844"/>
        <dbReference type="ChEBI" id="CHEBI:78442"/>
        <dbReference type="ChEBI" id="CHEBI:78530"/>
        <dbReference type="ChEBI" id="CHEBI:456215"/>
        <dbReference type="EC" id="6.1.1.10"/>
    </reaction>
</comment>
<dbReference type="PANTHER" id="PTHR45765:SF1">
    <property type="entry name" value="METHIONINE--TRNA LIGASE, CYTOPLASMIC"/>
    <property type="match status" value="1"/>
</dbReference>
<keyword evidence="8 16" id="KW-0479">Metal-binding</keyword>
<keyword evidence="11 16" id="KW-0067">ATP-binding</keyword>
<organism evidence="18 19">
    <name type="scientific">Bacteroides graminisolvens DSM 19988 = JCM 15093</name>
    <dbReference type="NCBI Taxonomy" id="1121097"/>
    <lineage>
        <taxon>Bacteria</taxon>
        <taxon>Pseudomonadati</taxon>
        <taxon>Bacteroidota</taxon>
        <taxon>Bacteroidia</taxon>
        <taxon>Bacteroidales</taxon>
        <taxon>Bacteroidaceae</taxon>
        <taxon>Bacteroides</taxon>
    </lineage>
</organism>
<feature type="binding site" evidence="16">
    <location>
        <position position="335"/>
    </location>
    <ligand>
        <name>ATP</name>
        <dbReference type="ChEBI" id="CHEBI:30616"/>
    </ligand>
</feature>
<dbReference type="GO" id="GO:0000049">
    <property type="term" value="F:tRNA binding"/>
    <property type="evidence" value="ECO:0007669"/>
    <property type="project" value="UniProtKB-UniRule"/>
</dbReference>
<comment type="subunit">
    <text evidence="4 16">Homodimer.</text>
</comment>
<dbReference type="NCBIfam" id="TIGR00399">
    <property type="entry name" value="metG_C_term"/>
    <property type="match status" value="1"/>
</dbReference>
<dbReference type="InterPro" id="IPR014729">
    <property type="entry name" value="Rossmann-like_a/b/a_fold"/>
</dbReference>
<dbReference type="OrthoDB" id="9810191at2"/>
<dbReference type="InterPro" id="IPR015413">
    <property type="entry name" value="Methionyl/Leucyl_tRNA_Synth"/>
</dbReference>
<name>A0A069D134_9BACE</name>
<evidence type="ECO:0000256" key="8">
    <source>
        <dbReference type="ARBA" id="ARBA00022723"/>
    </source>
</evidence>
<dbReference type="InterPro" id="IPR004495">
    <property type="entry name" value="Met-tRNA-synth_bsu_C"/>
</dbReference>
<dbReference type="InterPro" id="IPR009080">
    <property type="entry name" value="tRNAsynth_Ia_anticodon-bd"/>
</dbReference>
<evidence type="ECO:0000256" key="11">
    <source>
        <dbReference type="ARBA" id="ARBA00022840"/>
    </source>
</evidence>
<keyword evidence="7 16" id="KW-0436">Ligase</keyword>
<evidence type="ECO:0000256" key="6">
    <source>
        <dbReference type="ARBA" id="ARBA00022555"/>
    </source>
</evidence>
<dbReference type="InterPro" id="IPR002547">
    <property type="entry name" value="tRNA-bd_dom"/>
</dbReference>
<comment type="similarity">
    <text evidence="3 16">Belongs to the class-I aminoacyl-tRNA synthetase family. MetG type 1 subfamily.</text>
</comment>
<dbReference type="InterPro" id="IPR014758">
    <property type="entry name" value="Met-tRNA_synth"/>
</dbReference>
<dbReference type="CDD" id="cd07957">
    <property type="entry name" value="Anticodon_Ia_Met"/>
    <property type="match status" value="1"/>
</dbReference>
<dbReference type="InterPro" id="IPR023458">
    <property type="entry name" value="Met-tRNA_ligase_1"/>
</dbReference>
<sequence>MDKKFKRTTVTSALPYANGPVHIGHLAGVYVPADIYVRYLRLKKQDVLFVGGSDEHGVPITIRAKKEGITPQDVVDRYHSIIKKSFEDFGISFDIYSRTSSETHHKLASDFFRTLYDKGEFVEKTSEQYYDETAHQFLADRYITGECPHCHSEGAYGDQCEKCGTSLSPTDLINPKSAISGSKPVVKETKHWYLPLDKHEGWLRQWILEDHKEWRPNVYGQCKSWLDMGLQPRAVSRDLDWGIPVPVEGAEGKVLYVWFDAPIGYISNTKELLPDTWETWWKDEETRLVHFIGKDNIVFHCIVFPAMLKAEGSYILPDNVPSNEFLNLEGDKISTSRNWAVWLHEYLEEFPGKQDVLRYVLTANAPETKDNDFTWKDFQARNNNELVAVYGNFVNRALVLTQKYFEGKVPQAGELTEYDKETLKEFADVKTEVEKLLNVFKFRDAQKEAMNLARIGNKYLADTEPWKLAKTDMDRVATILNISLQLVANLAIAFEPFLPFSSEKLRRMLNMESFDWANLGQTDLLQAGHALNTPELLFEKIEDSTIEAQVQKLLDTKKANEEANYKANPIRANIEFDDFMKLDIRVGTVLECQKVPKADKLLQFRIDDGLEQRTIVSGIAQHYQPEELVGKQVCFIANLAPRKLKGIVSEGMILSAENNDGSLAVIMPQKEVKPGSEVK</sequence>